<organism evidence="2 3">
    <name type="scientific">Pelagimonas varians</name>
    <dbReference type="NCBI Taxonomy" id="696760"/>
    <lineage>
        <taxon>Bacteria</taxon>
        <taxon>Pseudomonadati</taxon>
        <taxon>Pseudomonadota</taxon>
        <taxon>Alphaproteobacteria</taxon>
        <taxon>Rhodobacterales</taxon>
        <taxon>Roseobacteraceae</taxon>
        <taxon>Pelagimonas</taxon>
    </lineage>
</organism>
<accession>A0A238L782</accession>
<protein>
    <recommendedName>
        <fullName evidence="1">DUF6538 domain-containing protein</fullName>
    </recommendedName>
</protein>
<dbReference type="Proteomes" id="UP000220836">
    <property type="component" value="Unassembled WGS sequence"/>
</dbReference>
<dbReference type="EMBL" id="FXYH01000027">
    <property type="protein sequence ID" value="SMX50156.1"/>
    <property type="molecule type" value="Genomic_DNA"/>
</dbReference>
<sequence length="99" mass="10933">MQNHLIRIGQMWPVKGAIPADVQHIIGKRAFKKSLQTADKTVASVRSVLLIAKFKDDIPQARGTPMQHLDYDCLKKVHLQLSAARSNTNTDSDALAGIE</sequence>
<dbReference type="InterPro" id="IPR046668">
    <property type="entry name" value="DUF6538"/>
</dbReference>
<evidence type="ECO:0000313" key="3">
    <source>
        <dbReference type="Proteomes" id="UP000220836"/>
    </source>
</evidence>
<keyword evidence="3" id="KW-1185">Reference proteome</keyword>
<feature type="domain" description="DUF6538" evidence="1">
    <location>
        <begin position="4"/>
        <end position="62"/>
    </location>
</feature>
<proteinExistence type="predicted"/>
<name>A0A238L782_9RHOB</name>
<dbReference type="OrthoDB" id="7222937at2"/>
<gene>
    <name evidence="2" type="ORF">PEV8663_04514</name>
</gene>
<dbReference type="RefSeq" id="WP_097806917.1">
    <property type="nucleotide sequence ID" value="NZ_FXYH01000027.1"/>
</dbReference>
<reference evidence="2 3" key="1">
    <citation type="submission" date="2017-05" db="EMBL/GenBank/DDBJ databases">
        <authorList>
            <person name="Song R."/>
            <person name="Chenine A.L."/>
            <person name="Ruprecht R.M."/>
        </authorList>
    </citation>
    <scope>NUCLEOTIDE SEQUENCE [LARGE SCALE GENOMIC DNA]</scope>
    <source>
        <strain evidence="2 3">CECT 8663</strain>
    </source>
</reference>
<evidence type="ECO:0000259" key="1">
    <source>
        <dbReference type="Pfam" id="PF20172"/>
    </source>
</evidence>
<dbReference type="Pfam" id="PF20172">
    <property type="entry name" value="DUF6538"/>
    <property type="match status" value="1"/>
</dbReference>
<evidence type="ECO:0000313" key="2">
    <source>
        <dbReference type="EMBL" id="SMX50156.1"/>
    </source>
</evidence>
<dbReference type="AlphaFoldDB" id="A0A238L782"/>